<dbReference type="AlphaFoldDB" id="A0AA86NVS3"/>
<gene>
    <name evidence="1" type="ORF">HINF_LOCUS14419</name>
    <name evidence="2" type="ORF">HINF_LOCUS67637</name>
</gene>
<accession>A0AA86NVS3</accession>
<proteinExistence type="predicted"/>
<organism evidence="1">
    <name type="scientific">Hexamita inflata</name>
    <dbReference type="NCBI Taxonomy" id="28002"/>
    <lineage>
        <taxon>Eukaryota</taxon>
        <taxon>Metamonada</taxon>
        <taxon>Diplomonadida</taxon>
        <taxon>Hexamitidae</taxon>
        <taxon>Hexamitinae</taxon>
        <taxon>Hexamita</taxon>
    </lineage>
</organism>
<evidence type="ECO:0000313" key="1">
    <source>
        <dbReference type="EMBL" id="CAI9926774.1"/>
    </source>
</evidence>
<evidence type="ECO:0000313" key="2">
    <source>
        <dbReference type="EMBL" id="CAL6094791.1"/>
    </source>
</evidence>
<reference evidence="2 3" key="2">
    <citation type="submission" date="2024-07" db="EMBL/GenBank/DDBJ databases">
        <authorList>
            <person name="Akdeniz Z."/>
        </authorList>
    </citation>
    <scope>NUCLEOTIDE SEQUENCE [LARGE SCALE GENOMIC DNA]</scope>
</reference>
<keyword evidence="3" id="KW-1185">Reference proteome</keyword>
<sequence>MVLKDIQDLFCRKYVFTLNQNTTLPCLQGRCYFAYKGVGQLAYKGVPSCKTPLQASDKYHAFQPHFDHKSFKFDIFQRYILDTFLLIREMKSVSPLQASKHLPYKQGYVVQVVFIAAFIEHELITTFSIGYNSLVLGKSLGFAVNQLLFDYFESLVDLRTYSRLKCLANDLELFMCYFNNKKYNQISSRSENDQFLYLFFKAYLSNINVQNRSLSAEYSCNKCDTYEKSRFFLKIKISKGYIVTSQSQYIRQSCVQPVYHKQLLVRIQC</sequence>
<dbReference type="Proteomes" id="UP001642409">
    <property type="component" value="Unassembled WGS sequence"/>
</dbReference>
<protein>
    <submittedName>
        <fullName evidence="2">Hypothetical_protein</fullName>
    </submittedName>
</protein>
<comment type="caution">
    <text evidence="1">The sequence shown here is derived from an EMBL/GenBank/DDBJ whole genome shotgun (WGS) entry which is preliminary data.</text>
</comment>
<dbReference type="EMBL" id="CATOUU010000372">
    <property type="protein sequence ID" value="CAI9926774.1"/>
    <property type="molecule type" value="Genomic_DNA"/>
</dbReference>
<name>A0AA86NVS3_9EUKA</name>
<evidence type="ECO:0000313" key="3">
    <source>
        <dbReference type="Proteomes" id="UP001642409"/>
    </source>
</evidence>
<reference evidence="1" key="1">
    <citation type="submission" date="2023-06" db="EMBL/GenBank/DDBJ databases">
        <authorList>
            <person name="Kurt Z."/>
        </authorList>
    </citation>
    <scope>NUCLEOTIDE SEQUENCE</scope>
</reference>
<dbReference type="EMBL" id="CAXDID020000470">
    <property type="protein sequence ID" value="CAL6094791.1"/>
    <property type="molecule type" value="Genomic_DNA"/>
</dbReference>